<dbReference type="EMBL" id="LWBO01000002">
    <property type="protein sequence ID" value="OQP53915.1"/>
    <property type="molecule type" value="Genomic_DNA"/>
</dbReference>
<proteinExistence type="predicted"/>
<gene>
    <name evidence="2" type="ORF">A4D02_19665</name>
</gene>
<reference evidence="2 3" key="1">
    <citation type="submission" date="2016-04" db="EMBL/GenBank/DDBJ databases">
        <authorList>
            <person name="Chen L."/>
            <person name="Zhuang W."/>
            <person name="Wang G."/>
        </authorList>
    </citation>
    <scope>NUCLEOTIDE SEQUENCE [LARGE SCALE GENOMIC DNA]</scope>
    <source>
        <strain evidence="3">GR20</strain>
    </source>
</reference>
<organism evidence="2 3">
    <name type="scientific">Niastella koreensis</name>
    <dbReference type="NCBI Taxonomy" id="354356"/>
    <lineage>
        <taxon>Bacteria</taxon>
        <taxon>Pseudomonadati</taxon>
        <taxon>Bacteroidota</taxon>
        <taxon>Chitinophagia</taxon>
        <taxon>Chitinophagales</taxon>
        <taxon>Chitinophagaceae</taxon>
        <taxon>Niastella</taxon>
    </lineage>
</organism>
<evidence type="ECO:0000313" key="2">
    <source>
        <dbReference type="EMBL" id="OQP53915.1"/>
    </source>
</evidence>
<keyword evidence="3" id="KW-1185">Reference proteome</keyword>
<accession>A0ABX3P2N7</accession>
<sequence>MGKEGRVGVYCLLRQLALPLLVGTARIIQGMLNDKPVGFLIIQMIFLLIVCSIVMRKLSRKAFMFKKADYASGVRQHMNMLYEDKVVSDFATRGYEAINGFSDGLMLIGLFGTLPFWEHMNGKVSNFMADLSFDFTYNASHGGDGSGCGSNVQYSTLQKRCAPP</sequence>
<feature type="transmembrane region" description="Helical" evidence="1">
    <location>
        <begin position="7"/>
        <end position="28"/>
    </location>
</feature>
<evidence type="ECO:0000256" key="1">
    <source>
        <dbReference type="SAM" id="Phobius"/>
    </source>
</evidence>
<name>A0ABX3P2N7_9BACT</name>
<protein>
    <submittedName>
        <fullName evidence="2">Uncharacterized protein</fullName>
    </submittedName>
</protein>
<dbReference type="Proteomes" id="UP000192277">
    <property type="component" value="Unassembled WGS sequence"/>
</dbReference>
<feature type="transmembrane region" description="Helical" evidence="1">
    <location>
        <begin position="40"/>
        <end position="58"/>
    </location>
</feature>
<keyword evidence="1" id="KW-0472">Membrane</keyword>
<keyword evidence="1" id="KW-1133">Transmembrane helix</keyword>
<comment type="caution">
    <text evidence="2">The sequence shown here is derived from an EMBL/GenBank/DDBJ whole genome shotgun (WGS) entry which is preliminary data.</text>
</comment>
<dbReference type="RefSeq" id="WP_041347703.1">
    <property type="nucleotide sequence ID" value="NZ_LWBO01000002.1"/>
</dbReference>
<keyword evidence="1" id="KW-0812">Transmembrane</keyword>
<evidence type="ECO:0000313" key="3">
    <source>
        <dbReference type="Proteomes" id="UP000192277"/>
    </source>
</evidence>